<evidence type="ECO:0000313" key="3">
    <source>
        <dbReference type="EMBL" id="NVD45023.1"/>
    </source>
</evidence>
<sequence length="308" mass="33682">MVLHKLLSLCAAASLTIATSATAEREVETLDATSPWHLDMAEHKCRLARAFGNEDTPTIFYLEQWGPSERAIWAVAGPQTATFRADRAATYSFGPNGETSEFKFFDSAFGSFGKLLSAHTAIAGKAVIDPDAIEVDAIVVDDRGGSAPGMPQLDGEAAAGVSRLTISQHGRSDLVLSLGNMDKPVKALNACIEDLVKYWGFDPEEQRRVASPPEITNFRTVYREVTKTYPKDAIAEGRQADFYLRLNIDSTGKVSDCVLLNQTVTDGFEMAVDPCSTFMKSAKIKPALDVDGRPVRTFFTTRIVYRRS</sequence>
<feature type="domain" description="TonB C-terminal" evidence="2">
    <location>
        <begin position="227"/>
        <end position="306"/>
    </location>
</feature>
<evidence type="ECO:0000256" key="1">
    <source>
        <dbReference type="SAM" id="SignalP"/>
    </source>
</evidence>
<dbReference type="GO" id="GO:0055085">
    <property type="term" value="P:transmembrane transport"/>
    <property type="evidence" value="ECO:0007669"/>
    <property type="project" value="InterPro"/>
</dbReference>
<feature type="signal peptide" evidence="1">
    <location>
        <begin position="1"/>
        <end position="23"/>
    </location>
</feature>
<dbReference type="RefSeq" id="WP_176267362.1">
    <property type="nucleotide sequence ID" value="NZ_JABWGV010000003.1"/>
</dbReference>
<evidence type="ECO:0000313" key="4">
    <source>
        <dbReference type="Proteomes" id="UP000561438"/>
    </source>
</evidence>
<gene>
    <name evidence="3" type="ORF">HUV48_08315</name>
</gene>
<dbReference type="Proteomes" id="UP000561438">
    <property type="component" value="Unassembled WGS sequence"/>
</dbReference>
<keyword evidence="1" id="KW-0732">Signal</keyword>
<protein>
    <submittedName>
        <fullName evidence="3">Energy transducer TonB</fullName>
    </submittedName>
</protein>
<dbReference type="AlphaFoldDB" id="A0A850H591"/>
<feature type="chain" id="PRO_5032650467" evidence="1">
    <location>
        <begin position="24"/>
        <end position="308"/>
    </location>
</feature>
<comment type="caution">
    <text evidence="3">The sequence shown here is derived from an EMBL/GenBank/DDBJ whole genome shotgun (WGS) entry which is preliminary data.</text>
</comment>
<dbReference type="EMBL" id="JABWGV010000003">
    <property type="protein sequence ID" value="NVD45023.1"/>
    <property type="molecule type" value="Genomic_DNA"/>
</dbReference>
<reference evidence="3 4" key="1">
    <citation type="submission" date="2020-06" db="EMBL/GenBank/DDBJ databases">
        <title>Altererythrobacter sp. HHU K3-1.</title>
        <authorList>
            <person name="Zhang D."/>
            <person name="Xue H."/>
        </authorList>
    </citation>
    <scope>NUCLEOTIDE SEQUENCE [LARGE SCALE GENOMIC DNA]</scope>
    <source>
        <strain evidence="3 4">HHU K3-1</strain>
    </source>
</reference>
<dbReference type="Gene3D" id="3.30.1150.10">
    <property type="match status" value="1"/>
</dbReference>
<dbReference type="InterPro" id="IPR037682">
    <property type="entry name" value="TonB_C"/>
</dbReference>
<proteinExistence type="predicted"/>
<keyword evidence="4" id="KW-1185">Reference proteome</keyword>
<dbReference type="Pfam" id="PF03544">
    <property type="entry name" value="TonB_C"/>
    <property type="match status" value="1"/>
</dbReference>
<organism evidence="3 4">
    <name type="scientific">Qipengyuania atrilutea</name>
    <dbReference type="NCBI Taxonomy" id="2744473"/>
    <lineage>
        <taxon>Bacteria</taxon>
        <taxon>Pseudomonadati</taxon>
        <taxon>Pseudomonadota</taxon>
        <taxon>Alphaproteobacteria</taxon>
        <taxon>Sphingomonadales</taxon>
        <taxon>Erythrobacteraceae</taxon>
        <taxon>Qipengyuania</taxon>
    </lineage>
</organism>
<evidence type="ECO:0000259" key="2">
    <source>
        <dbReference type="Pfam" id="PF03544"/>
    </source>
</evidence>
<name>A0A850H591_9SPHN</name>
<dbReference type="SUPFAM" id="SSF74653">
    <property type="entry name" value="TolA/TonB C-terminal domain"/>
    <property type="match status" value="1"/>
</dbReference>
<accession>A0A850H591</accession>